<keyword evidence="4 8" id="KW-0808">Transferase</keyword>
<dbReference type="InterPro" id="IPR050082">
    <property type="entry name" value="RNA_methyltr_RlmE"/>
</dbReference>
<dbReference type="PANTHER" id="PTHR10920:SF12">
    <property type="entry name" value="TRNA (CYTIDINE(32)_GUANOSINE(34)-2'-O)-METHYLTRANSFERASE-RELATED"/>
    <property type="match status" value="1"/>
</dbReference>
<gene>
    <name evidence="10" type="ORF">FVE85_3024</name>
</gene>
<feature type="active site" description="Proton acceptor" evidence="8">
    <location>
        <position position="158"/>
    </location>
</feature>
<keyword evidence="11" id="KW-1185">Reference proteome</keyword>
<evidence type="ECO:0000313" key="10">
    <source>
        <dbReference type="EMBL" id="KAA8494783.1"/>
    </source>
</evidence>
<accession>A0A5J4YVM3</accession>
<evidence type="ECO:0000313" key="11">
    <source>
        <dbReference type="Proteomes" id="UP000324585"/>
    </source>
</evidence>
<dbReference type="EMBL" id="VRMN01000004">
    <property type="protein sequence ID" value="KAA8494783.1"/>
    <property type="molecule type" value="Genomic_DNA"/>
</dbReference>
<keyword evidence="6 8" id="KW-0819">tRNA processing</keyword>
<feature type="binding site" evidence="8">
    <location>
        <position position="118"/>
    </location>
    <ligand>
        <name>S-adenosyl-L-methionine</name>
        <dbReference type="ChEBI" id="CHEBI:59789"/>
    </ligand>
</feature>
<protein>
    <recommendedName>
        <fullName evidence="8">Putative tRNA (cytidine(32)/guanosine(34)-2'-O)-methyltransferase</fullName>
        <ecNumber evidence="8">2.1.1.205</ecNumber>
    </recommendedName>
    <alternativeName>
        <fullName evidence="8">2'-O-ribose RNA methyltransferase TRM7 homolog</fullName>
    </alternativeName>
</protein>
<organism evidence="10 11">
    <name type="scientific">Porphyridium purpureum</name>
    <name type="common">Red alga</name>
    <name type="synonym">Porphyridium cruentum</name>
    <dbReference type="NCBI Taxonomy" id="35688"/>
    <lineage>
        <taxon>Eukaryota</taxon>
        <taxon>Rhodophyta</taxon>
        <taxon>Bangiophyceae</taxon>
        <taxon>Porphyridiales</taxon>
        <taxon>Porphyridiaceae</taxon>
        <taxon>Porphyridium</taxon>
    </lineage>
</organism>
<name>A0A5J4YVM3_PORPP</name>
<feature type="domain" description="Ribosomal RNA methyltransferase FtsJ" evidence="9">
    <location>
        <begin position="21"/>
        <end position="201"/>
    </location>
</feature>
<dbReference type="GO" id="GO:0106340">
    <property type="term" value="F:tRNA (guanosine(34)-2'-O)-methyltransferase activity"/>
    <property type="evidence" value="ECO:0007669"/>
    <property type="project" value="UniProtKB-ARBA"/>
</dbReference>
<reference evidence="11" key="1">
    <citation type="journal article" date="2019" name="Nat. Commun.">
        <title>Expansion of phycobilisome linker gene families in mesophilic red algae.</title>
        <authorList>
            <person name="Lee J."/>
            <person name="Kim D."/>
            <person name="Bhattacharya D."/>
            <person name="Yoon H.S."/>
        </authorList>
    </citation>
    <scope>NUCLEOTIDE SEQUENCE [LARGE SCALE GENOMIC DNA]</scope>
    <source>
        <strain evidence="11">CCMP 1328</strain>
    </source>
</reference>
<dbReference type="HAMAP" id="MF_03162">
    <property type="entry name" value="RNA_methyltr_E_TRM7"/>
    <property type="match status" value="1"/>
</dbReference>
<keyword evidence="1 8" id="KW-0963">Cytoplasm</keyword>
<dbReference type="SUPFAM" id="SSF53335">
    <property type="entry name" value="S-adenosyl-L-methionine-dependent methyltransferases"/>
    <property type="match status" value="1"/>
</dbReference>
<proteinExistence type="inferred from homology"/>
<dbReference type="GO" id="GO:0002128">
    <property type="term" value="P:tRNA nucleoside ribose methylation"/>
    <property type="evidence" value="ECO:0007669"/>
    <property type="project" value="UniProtKB-UniRule"/>
</dbReference>
<comment type="caution">
    <text evidence="10">The sequence shown here is derived from an EMBL/GenBank/DDBJ whole genome shotgun (WGS) entry which is preliminary data.</text>
</comment>
<keyword evidence="3 8" id="KW-0489">Methyltransferase</keyword>
<keyword evidence="5 8" id="KW-0949">S-adenosyl-L-methionine</keyword>
<sequence>MTLRSKDKRDIYYRKAKELGYRARSAFKLLQIDAQFDLFKDVTRVIDLCAAPGSWSQVVARRMVELDRTHARVVAVDLQEMAPIPGVAMLQADITQQRTLERIAELLGDEKAEIIISDGAPDVTGVHDLDEYVQAELILAALNVALQLLIDGGSFVAKVFRQKDTDLLYGRLLVFFDDVCIAKPRSSRNSSIEAFVVCRGFRMPSGMIANAYLHSDPLRNKALSSLTGDNRVLVPFVSCGDLSGFDADMSYDLSDSDGEAERLPPVQAPIHPAYEEAKARLRLKNHGGNIP</sequence>
<evidence type="ECO:0000256" key="5">
    <source>
        <dbReference type="ARBA" id="ARBA00022691"/>
    </source>
</evidence>
<dbReference type="HAMAP" id="MF_01547">
    <property type="entry name" value="RNA_methyltr_E"/>
    <property type="match status" value="1"/>
</dbReference>
<dbReference type="Proteomes" id="UP000324585">
    <property type="component" value="Unassembled WGS sequence"/>
</dbReference>
<feature type="binding site" evidence="8">
    <location>
        <position position="77"/>
    </location>
    <ligand>
        <name>S-adenosyl-L-methionine</name>
        <dbReference type="ChEBI" id="CHEBI:59789"/>
    </ligand>
</feature>
<comment type="catalytic activity">
    <reaction evidence="7 8">
        <text>cytidine(32)/guanosine(34) in tRNA + 2 S-adenosyl-L-methionine = 2'-O-methylcytidine(32)/2'-O-methylguanosine(34) in tRNA + 2 S-adenosyl-L-homocysteine + 2 H(+)</text>
        <dbReference type="Rhea" id="RHEA:42396"/>
        <dbReference type="Rhea" id="RHEA-COMP:10246"/>
        <dbReference type="Rhea" id="RHEA-COMP:10247"/>
        <dbReference type="ChEBI" id="CHEBI:15378"/>
        <dbReference type="ChEBI" id="CHEBI:57856"/>
        <dbReference type="ChEBI" id="CHEBI:59789"/>
        <dbReference type="ChEBI" id="CHEBI:74269"/>
        <dbReference type="ChEBI" id="CHEBI:74445"/>
        <dbReference type="ChEBI" id="CHEBI:74495"/>
        <dbReference type="ChEBI" id="CHEBI:82748"/>
        <dbReference type="EC" id="2.1.1.205"/>
    </reaction>
</comment>
<evidence type="ECO:0000256" key="8">
    <source>
        <dbReference type="HAMAP-Rule" id="MF_03162"/>
    </source>
</evidence>
<dbReference type="OrthoDB" id="1287559at2759"/>
<dbReference type="Pfam" id="PF01728">
    <property type="entry name" value="FtsJ"/>
    <property type="match status" value="1"/>
</dbReference>
<evidence type="ECO:0000256" key="2">
    <source>
        <dbReference type="ARBA" id="ARBA00022552"/>
    </source>
</evidence>
<comment type="function">
    <text evidence="8">Methylates the 2'-O-ribose of nucleotides at positions 32 and 34 of the tRNA anticodon loop of substrate tRNAs.</text>
</comment>
<dbReference type="InterPro" id="IPR029063">
    <property type="entry name" value="SAM-dependent_MTases_sf"/>
</dbReference>
<evidence type="ECO:0000256" key="6">
    <source>
        <dbReference type="ARBA" id="ARBA00022694"/>
    </source>
</evidence>
<feature type="binding site" evidence="8">
    <location>
        <position position="53"/>
    </location>
    <ligand>
        <name>S-adenosyl-L-methionine</name>
        <dbReference type="ChEBI" id="CHEBI:59789"/>
    </ligand>
</feature>
<feature type="binding site" evidence="8">
    <location>
        <position position="93"/>
    </location>
    <ligand>
        <name>S-adenosyl-L-methionine</name>
        <dbReference type="ChEBI" id="CHEBI:59789"/>
    </ligand>
</feature>
<feature type="binding site" evidence="8">
    <location>
        <position position="55"/>
    </location>
    <ligand>
        <name>S-adenosyl-L-methionine</name>
        <dbReference type="ChEBI" id="CHEBI:59789"/>
    </ligand>
</feature>
<dbReference type="GO" id="GO:0006364">
    <property type="term" value="P:rRNA processing"/>
    <property type="evidence" value="ECO:0007669"/>
    <property type="project" value="UniProtKB-KW"/>
</dbReference>
<dbReference type="OMA" id="YDDMIND"/>
<evidence type="ECO:0000256" key="1">
    <source>
        <dbReference type="ARBA" id="ARBA00022490"/>
    </source>
</evidence>
<comment type="subcellular location">
    <subcellularLocation>
        <location evidence="8">Cytoplasm</location>
    </subcellularLocation>
</comment>
<dbReference type="InterPro" id="IPR002877">
    <property type="entry name" value="RNA_MeTrfase_FtsJ_dom"/>
</dbReference>
<dbReference type="FunFam" id="3.40.50.150:FF:000220">
    <property type="entry name" value="CAMK protein kinase"/>
    <property type="match status" value="1"/>
</dbReference>
<keyword evidence="2" id="KW-0698">rRNA processing</keyword>
<evidence type="ECO:0000259" key="9">
    <source>
        <dbReference type="Pfam" id="PF01728"/>
    </source>
</evidence>
<dbReference type="PANTHER" id="PTHR10920">
    <property type="entry name" value="RIBOSOMAL RNA METHYLTRANSFERASE"/>
    <property type="match status" value="1"/>
</dbReference>
<evidence type="ECO:0000256" key="7">
    <source>
        <dbReference type="ARBA" id="ARBA00048902"/>
    </source>
</evidence>
<dbReference type="GO" id="GO:0002181">
    <property type="term" value="P:cytoplasmic translation"/>
    <property type="evidence" value="ECO:0007669"/>
    <property type="project" value="UniProtKB-UniRule"/>
</dbReference>
<comment type="similarity">
    <text evidence="8">Belongs to the class I-like SAM-binding methyltransferase superfamily. RNA methyltransferase RlmE family. TRM7 subfamily.</text>
</comment>
<dbReference type="InterPro" id="IPR015507">
    <property type="entry name" value="rRNA-MeTfrase_E"/>
</dbReference>
<dbReference type="InterPro" id="IPR028590">
    <property type="entry name" value="RNA_methyltr_E_TRM7"/>
</dbReference>
<evidence type="ECO:0000256" key="4">
    <source>
        <dbReference type="ARBA" id="ARBA00022679"/>
    </source>
</evidence>
<dbReference type="GO" id="GO:0005737">
    <property type="term" value="C:cytoplasm"/>
    <property type="evidence" value="ECO:0007669"/>
    <property type="project" value="UniProtKB-SubCell"/>
</dbReference>
<dbReference type="Gene3D" id="3.40.50.150">
    <property type="entry name" value="Vaccinia Virus protein VP39"/>
    <property type="match status" value="1"/>
</dbReference>
<evidence type="ECO:0000256" key="3">
    <source>
        <dbReference type="ARBA" id="ARBA00022603"/>
    </source>
</evidence>
<dbReference type="EC" id="2.1.1.205" evidence="8"/>
<dbReference type="AlphaFoldDB" id="A0A5J4YVM3"/>